<evidence type="ECO:0000313" key="1">
    <source>
        <dbReference type="EMBL" id="SKB24648.1"/>
    </source>
</evidence>
<dbReference type="AlphaFoldDB" id="A0A4D8TUW1"/>
<reference evidence="1" key="1">
    <citation type="submission" date="2017-02" db="EMBL/GenBank/DDBJ databases">
        <authorList>
            <person name="Scherlach K."/>
        </authorList>
    </citation>
    <scope>NUCLEOTIDE SEQUENCE</scope>
    <source>
        <strain evidence="1">ST036079</strain>
    </source>
</reference>
<organism evidence="1">
    <name type="scientific">Burkholderia gladioli</name>
    <name type="common">Pseudomonas marginata</name>
    <name type="synonym">Phytomonas marginata</name>
    <dbReference type="NCBI Taxonomy" id="28095"/>
    <lineage>
        <taxon>Bacteria</taxon>
        <taxon>Pseudomonadati</taxon>
        <taxon>Pseudomonadota</taxon>
        <taxon>Betaproteobacteria</taxon>
        <taxon>Burkholderiales</taxon>
        <taxon>Burkholderiaceae</taxon>
        <taxon>Burkholderia</taxon>
    </lineage>
</organism>
<proteinExistence type="predicted"/>
<protein>
    <submittedName>
        <fullName evidence="1">Uncharacterized protein</fullName>
    </submittedName>
</protein>
<accession>A0A4D8TUW1</accession>
<dbReference type="EMBL" id="LT797838">
    <property type="protein sequence ID" value="SKB24648.1"/>
    <property type="molecule type" value="Genomic_DNA"/>
</dbReference>
<name>A0A4D8TUW1_BURGA</name>
<reference evidence="1" key="2">
    <citation type="submission" date="2019-04" db="EMBL/GenBank/DDBJ databases">
        <title>Antibiotic -producing symbionts dynamically transition between plant pathogenicity and insect- defensive mutualism.</title>
        <authorList>
            <person name="Florez L."/>
        </authorList>
    </citation>
    <scope>NUCLEOTIDE SEQUENCE</scope>
    <source>
        <strain evidence="1">ST036079</strain>
    </source>
</reference>
<sequence length="85" mass="9077">MLARVDDNVCAPAGAAIHIIERKAMQQEFEETSTRDARDIVSMLWYRADGSRLDGGRLVPTVIVSAGPEASHEAALAEPDAVEAG</sequence>